<dbReference type="SMART" id="SM00069">
    <property type="entry name" value="GLA"/>
    <property type="match status" value="1"/>
</dbReference>
<evidence type="ECO:0000256" key="9">
    <source>
        <dbReference type="SAM" id="MobiDB-lite"/>
    </source>
</evidence>
<evidence type="ECO:0000256" key="6">
    <source>
        <dbReference type="ARBA" id="ARBA00022723"/>
    </source>
</evidence>
<dbReference type="GO" id="GO:0032571">
    <property type="term" value="P:response to vitamin K"/>
    <property type="evidence" value="ECO:0007669"/>
    <property type="project" value="InterPro"/>
</dbReference>
<dbReference type="GO" id="GO:0001649">
    <property type="term" value="P:osteoblast differentiation"/>
    <property type="evidence" value="ECO:0007669"/>
    <property type="project" value="TreeGrafter"/>
</dbReference>
<evidence type="ECO:0000259" key="10">
    <source>
        <dbReference type="PROSITE" id="PS50998"/>
    </source>
</evidence>
<proteinExistence type="inferred from homology"/>
<dbReference type="InterPro" id="IPR039176">
    <property type="entry name" value="Osteocalcin"/>
</dbReference>
<keyword evidence="6" id="KW-0479">Metal-binding</keyword>
<sequence length="92" mass="11147">STENESALDTKDSAQRASHSEAQGPFLEKHEADSVVKRSRRSIQEYYERHREYYYKTPYEKRREICESYYPCDYLADRIGFQNAYIQYFGYY</sequence>
<protein>
    <recommendedName>
        <fullName evidence="10">Gla domain-containing protein</fullName>
    </recommendedName>
</protein>
<dbReference type="SUPFAM" id="SSF57630">
    <property type="entry name" value="GLA-domain"/>
    <property type="match status" value="1"/>
</dbReference>
<dbReference type="GO" id="GO:1900076">
    <property type="term" value="P:regulation of cellular response to insulin stimulus"/>
    <property type="evidence" value="ECO:0007669"/>
    <property type="project" value="InterPro"/>
</dbReference>
<dbReference type="Pfam" id="PF25890">
    <property type="entry name" value="BGLAP_C"/>
    <property type="match status" value="1"/>
</dbReference>
<evidence type="ECO:0000256" key="4">
    <source>
        <dbReference type="ARBA" id="ARBA00022525"/>
    </source>
</evidence>
<evidence type="ECO:0000256" key="7">
    <source>
        <dbReference type="ARBA" id="ARBA00022837"/>
    </source>
</evidence>
<dbReference type="PROSITE" id="PS00011">
    <property type="entry name" value="GLA_1"/>
    <property type="match status" value="1"/>
</dbReference>
<evidence type="ECO:0000256" key="3">
    <source>
        <dbReference type="ARBA" id="ARBA00022479"/>
    </source>
</evidence>
<reference evidence="11 12" key="1">
    <citation type="journal article" date="2018" name="Nat. Ecol. Evol.">
        <title>Shark genomes provide insights into elasmobranch evolution and the origin of vertebrates.</title>
        <authorList>
            <person name="Hara Y"/>
            <person name="Yamaguchi K"/>
            <person name="Onimaru K"/>
            <person name="Kadota M"/>
            <person name="Koyanagi M"/>
            <person name="Keeley SD"/>
            <person name="Tatsumi K"/>
            <person name="Tanaka K"/>
            <person name="Motone F"/>
            <person name="Kageyama Y"/>
            <person name="Nozu R"/>
            <person name="Adachi N"/>
            <person name="Nishimura O"/>
            <person name="Nakagawa R"/>
            <person name="Tanegashima C"/>
            <person name="Kiyatake I"/>
            <person name="Matsumoto R"/>
            <person name="Murakumo K"/>
            <person name="Nishida K"/>
            <person name="Terakita A"/>
            <person name="Kuratani S"/>
            <person name="Sato K"/>
            <person name="Hyodo S Kuraku.S."/>
        </authorList>
    </citation>
    <scope>NUCLEOTIDE SEQUENCE [LARGE SCALE GENOMIC DNA]</scope>
</reference>
<accession>A0A401T6P9</accession>
<dbReference type="OMA" id="PFLEKHE"/>
<keyword evidence="4" id="KW-0964">Secreted</keyword>
<name>A0A401T6P9_CHIPU</name>
<dbReference type="GO" id="GO:0046848">
    <property type="term" value="F:hydroxyapatite binding"/>
    <property type="evidence" value="ECO:0007669"/>
    <property type="project" value="TreeGrafter"/>
</dbReference>
<dbReference type="GO" id="GO:0031214">
    <property type="term" value="P:biomineral tissue development"/>
    <property type="evidence" value="ECO:0007669"/>
    <property type="project" value="UniProtKB-KW"/>
</dbReference>
<keyword evidence="3" id="KW-0301">Gamma-carboxyglutamic acid</keyword>
<keyword evidence="7" id="KW-0106">Calcium</keyword>
<dbReference type="InterPro" id="IPR000294">
    <property type="entry name" value="GLA_domain"/>
</dbReference>
<dbReference type="PANTHER" id="PTHR14235">
    <property type="entry name" value="OSTEOCALCIN"/>
    <property type="match status" value="1"/>
</dbReference>
<evidence type="ECO:0000256" key="8">
    <source>
        <dbReference type="ARBA" id="ARBA00023157"/>
    </source>
</evidence>
<dbReference type="GO" id="GO:0005576">
    <property type="term" value="C:extracellular region"/>
    <property type="evidence" value="ECO:0007669"/>
    <property type="project" value="UniProtKB-SubCell"/>
</dbReference>
<organism evidence="11 12">
    <name type="scientific">Chiloscyllium punctatum</name>
    <name type="common">Brownbanded bambooshark</name>
    <name type="synonym">Hemiscyllium punctatum</name>
    <dbReference type="NCBI Taxonomy" id="137246"/>
    <lineage>
        <taxon>Eukaryota</taxon>
        <taxon>Metazoa</taxon>
        <taxon>Chordata</taxon>
        <taxon>Craniata</taxon>
        <taxon>Vertebrata</taxon>
        <taxon>Chondrichthyes</taxon>
        <taxon>Elasmobranchii</taxon>
        <taxon>Galeomorphii</taxon>
        <taxon>Galeoidea</taxon>
        <taxon>Orectolobiformes</taxon>
        <taxon>Hemiscylliidae</taxon>
        <taxon>Chiloscyllium</taxon>
    </lineage>
</organism>
<comment type="caution">
    <text evidence="11">The sequence shown here is derived from an EMBL/GenBank/DDBJ whole genome shotgun (WGS) entry which is preliminary data.</text>
</comment>
<keyword evidence="12" id="KW-1185">Reference proteome</keyword>
<dbReference type="Proteomes" id="UP000287033">
    <property type="component" value="Unassembled WGS sequence"/>
</dbReference>
<dbReference type="GO" id="GO:0005509">
    <property type="term" value="F:calcium ion binding"/>
    <property type="evidence" value="ECO:0007669"/>
    <property type="project" value="InterPro"/>
</dbReference>
<gene>
    <name evidence="11" type="ORF">chiPu_0016819</name>
</gene>
<keyword evidence="8" id="KW-1015">Disulfide bond</keyword>
<evidence type="ECO:0000313" key="11">
    <source>
        <dbReference type="EMBL" id="GCC38305.1"/>
    </source>
</evidence>
<dbReference type="EMBL" id="BEZZ01001155">
    <property type="protein sequence ID" value="GCC38305.1"/>
    <property type="molecule type" value="Genomic_DNA"/>
</dbReference>
<dbReference type="GO" id="GO:0008147">
    <property type="term" value="F:structural constituent of bone"/>
    <property type="evidence" value="ECO:0007669"/>
    <property type="project" value="TreeGrafter"/>
</dbReference>
<dbReference type="AlphaFoldDB" id="A0A401T6P9"/>
<feature type="region of interest" description="Disordered" evidence="9">
    <location>
        <begin position="1"/>
        <end position="33"/>
    </location>
</feature>
<evidence type="ECO:0000256" key="2">
    <source>
        <dbReference type="ARBA" id="ARBA00008850"/>
    </source>
</evidence>
<evidence type="ECO:0000313" key="12">
    <source>
        <dbReference type="Proteomes" id="UP000287033"/>
    </source>
</evidence>
<evidence type="ECO:0000256" key="5">
    <source>
        <dbReference type="ARBA" id="ARBA00022591"/>
    </source>
</evidence>
<dbReference type="PANTHER" id="PTHR14235:SF0">
    <property type="entry name" value="OSTEOCALCIN"/>
    <property type="match status" value="1"/>
</dbReference>
<dbReference type="InterPro" id="IPR035972">
    <property type="entry name" value="GLA-like_dom_SF"/>
</dbReference>
<dbReference type="OrthoDB" id="9950568at2759"/>
<comment type="similarity">
    <text evidence="2">Belongs to the osteocalcin/matrix Gla protein family.</text>
</comment>
<evidence type="ECO:0000256" key="1">
    <source>
        <dbReference type="ARBA" id="ARBA00004613"/>
    </source>
</evidence>
<comment type="subcellular location">
    <subcellularLocation>
        <location evidence="1">Secreted</location>
    </subcellularLocation>
</comment>
<feature type="domain" description="Gla" evidence="10">
    <location>
        <begin position="56"/>
        <end position="90"/>
    </location>
</feature>
<feature type="non-terminal residue" evidence="11">
    <location>
        <position position="1"/>
    </location>
</feature>
<keyword evidence="5" id="KW-0091">Biomineralization</keyword>
<dbReference type="GO" id="GO:0060348">
    <property type="term" value="P:bone development"/>
    <property type="evidence" value="ECO:0007669"/>
    <property type="project" value="InterPro"/>
</dbReference>
<dbReference type="InterPro" id="IPR058704">
    <property type="entry name" value="BGLAP-like_C"/>
</dbReference>
<dbReference type="PROSITE" id="PS50998">
    <property type="entry name" value="GLA_2"/>
    <property type="match status" value="1"/>
</dbReference>